<gene>
    <name evidence="7" type="ORF">EDC39_11650</name>
</gene>
<dbReference type="Pfam" id="PF05433">
    <property type="entry name" value="Rick_17kDa_Anti"/>
    <property type="match status" value="1"/>
</dbReference>
<protein>
    <submittedName>
        <fullName evidence="7">Outer membrane lipoprotein SlyB</fullName>
    </submittedName>
</protein>
<dbReference type="PANTHER" id="PTHR35603">
    <property type="match status" value="1"/>
</dbReference>
<dbReference type="InterPro" id="IPR051407">
    <property type="entry name" value="Bact_OM_lipoprot/Surf_antigen"/>
</dbReference>
<reference evidence="7 8" key="1">
    <citation type="submission" date="2019-07" db="EMBL/GenBank/DDBJ databases">
        <title>Genomic Encyclopedia of Type Strains, Phase IV (KMG-IV): sequencing the most valuable type-strain genomes for metagenomic binning, comparative biology and taxonomic classification.</title>
        <authorList>
            <person name="Goeker M."/>
        </authorList>
    </citation>
    <scope>NUCLEOTIDE SEQUENCE [LARGE SCALE GENOMIC DNA]</scope>
    <source>
        <strain evidence="7 8">SS015</strain>
    </source>
</reference>
<evidence type="ECO:0000259" key="6">
    <source>
        <dbReference type="Pfam" id="PF05433"/>
    </source>
</evidence>
<dbReference type="Proteomes" id="UP000324159">
    <property type="component" value="Unassembled WGS sequence"/>
</dbReference>
<dbReference type="AlphaFoldDB" id="A0A5D3WGL5"/>
<evidence type="ECO:0000256" key="1">
    <source>
        <dbReference type="ARBA" id="ARBA00004459"/>
    </source>
</evidence>
<sequence>MMNKTLAITPVALGIVLALILVGCAPSTSGKVYSRDQTRISHSVYYGTVLRAEPVTIEGTQSGAGTLAGGALGGVLGSSVGSGSGRSLAVVGGAIAGAVAGSIAEKKATTVPGIELEVELDNGEIIVVVQEADDVYRVGDRVRVIKDARGTTRIRQ</sequence>
<keyword evidence="8" id="KW-1185">Reference proteome</keyword>
<evidence type="ECO:0000256" key="2">
    <source>
        <dbReference type="ARBA" id="ARBA00022729"/>
    </source>
</evidence>
<organism evidence="7 8">
    <name type="scientific">Geothermobacter ehrlichii</name>
    <dbReference type="NCBI Taxonomy" id="213224"/>
    <lineage>
        <taxon>Bacteria</taxon>
        <taxon>Pseudomonadati</taxon>
        <taxon>Thermodesulfobacteriota</taxon>
        <taxon>Desulfuromonadia</taxon>
        <taxon>Desulfuromonadales</taxon>
        <taxon>Geothermobacteraceae</taxon>
        <taxon>Geothermobacter</taxon>
    </lineage>
</organism>
<evidence type="ECO:0000256" key="4">
    <source>
        <dbReference type="ARBA" id="ARBA00023139"/>
    </source>
</evidence>
<keyword evidence="3" id="KW-0472">Membrane</keyword>
<keyword evidence="5 7" id="KW-0449">Lipoprotein</keyword>
<dbReference type="InterPro" id="IPR008816">
    <property type="entry name" value="Gly_zipper_2TM_dom"/>
</dbReference>
<keyword evidence="2" id="KW-0732">Signal</keyword>
<dbReference type="PROSITE" id="PS51257">
    <property type="entry name" value="PROKAR_LIPOPROTEIN"/>
    <property type="match status" value="1"/>
</dbReference>
<dbReference type="EMBL" id="VNIB01000016">
    <property type="protein sequence ID" value="TYO95843.1"/>
    <property type="molecule type" value="Genomic_DNA"/>
</dbReference>
<name>A0A5D3WGL5_9BACT</name>
<dbReference type="PANTHER" id="PTHR35603:SF1">
    <property type="entry name" value="OUTER MEMBRANE LIPOPROTEIN SLYB"/>
    <property type="match status" value="1"/>
</dbReference>
<evidence type="ECO:0000256" key="5">
    <source>
        <dbReference type="ARBA" id="ARBA00023288"/>
    </source>
</evidence>
<dbReference type="GO" id="GO:0009279">
    <property type="term" value="C:cell outer membrane"/>
    <property type="evidence" value="ECO:0007669"/>
    <property type="project" value="UniProtKB-SubCell"/>
</dbReference>
<accession>A0A5D3WGL5</accession>
<proteinExistence type="predicted"/>
<evidence type="ECO:0000256" key="3">
    <source>
        <dbReference type="ARBA" id="ARBA00023136"/>
    </source>
</evidence>
<evidence type="ECO:0000313" key="8">
    <source>
        <dbReference type="Proteomes" id="UP000324159"/>
    </source>
</evidence>
<evidence type="ECO:0000313" key="7">
    <source>
        <dbReference type="EMBL" id="TYO95843.1"/>
    </source>
</evidence>
<feature type="domain" description="Glycine zipper 2TM" evidence="6">
    <location>
        <begin position="64"/>
        <end position="104"/>
    </location>
</feature>
<comment type="subcellular location">
    <subcellularLocation>
        <location evidence="1">Cell outer membrane</location>
        <topology evidence="1">Lipid-anchor</topology>
    </subcellularLocation>
</comment>
<comment type="caution">
    <text evidence="7">The sequence shown here is derived from an EMBL/GenBank/DDBJ whole genome shotgun (WGS) entry which is preliminary data.</text>
</comment>
<keyword evidence="4" id="KW-0564">Palmitate</keyword>